<comment type="similarity">
    <text evidence="1 4">Belongs to the carbohydrate kinase PfkB family.</text>
</comment>
<evidence type="ECO:0000259" key="5">
    <source>
        <dbReference type="Pfam" id="PF00294"/>
    </source>
</evidence>
<sequence>MRSVPEILRSLAPEKKVFILGSAFVDVVVRVPQMPQSGGDLEGECRTTTVGGCSFNVADVLSKFALPFEALMPVGEGMIADIVEKAFRERGYPVRRYSDRGDNGWCLSLVEPHGERTFVSMFGIERRMSLDWFDDFDMAEFDLIYLSGYQAEGENGAVVLEALRRKRPDADLIFDPGPRALEIPAERMKVLLSLGTILTINAQEARAMTAEPSAEAAARILSHRTGRPAVVTDGARGAVLAEGDVVRLIEGFPVDVVDTIGSGDSHTGGFIAGRMCGLPLDESVRLANAVASVVTGREGAATAPTVAELLALHG</sequence>
<evidence type="ECO:0000313" key="6">
    <source>
        <dbReference type="EMBL" id="MBM6703482.1"/>
    </source>
</evidence>
<evidence type="ECO:0000256" key="3">
    <source>
        <dbReference type="ARBA" id="ARBA00022777"/>
    </source>
</evidence>
<proteinExistence type="inferred from homology"/>
<protein>
    <recommendedName>
        <fullName evidence="5">Carbohydrate kinase PfkB domain-containing protein</fullName>
    </recommendedName>
</protein>
<feature type="domain" description="Carbohydrate kinase PfkB" evidence="5">
    <location>
        <begin position="15"/>
        <end position="302"/>
    </location>
</feature>
<evidence type="ECO:0000313" key="7">
    <source>
        <dbReference type="Proteomes" id="UP000715095"/>
    </source>
</evidence>
<reference evidence="6 7" key="1">
    <citation type="journal article" date="2021" name="Sci. Rep.">
        <title>The distribution of antibiotic resistance genes in chicken gut microbiota commensals.</title>
        <authorList>
            <person name="Juricova H."/>
            <person name="Matiasovicova J."/>
            <person name="Kubasova T."/>
            <person name="Cejkova D."/>
            <person name="Rychlik I."/>
        </authorList>
    </citation>
    <scope>NUCLEOTIDE SEQUENCE [LARGE SCALE GENOMIC DNA]</scope>
    <source>
        <strain evidence="6 7">An829</strain>
    </source>
</reference>
<gene>
    <name evidence="6" type="ORF">H6A60_03095</name>
</gene>
<dbReference type="InterPro" id="IPR011611">
    <property type="entry name" value="PfkB_dom"/>
</dbReference>
<dbReference type="Pfam" id="PF00294">
    <property type="entry name" value="PfkB"/>
    <property type="match status" value="1"/>
</dbReference>
<dbReference type="Gene3D" id="3.40.1190.20">
    <property type="match status" value="1"/>
</dbReference>
<name>A0ABS2DQS6_9BURK</name>
<dbReference type="InterPro" id="IPR029056">
    <property type="entry name" value="Ribokinase-like"/>
</dbReference>
<dbReference type="InterPro" id="IPR002173">
    <property type="entry name" value="Carboh/pur_kinase_PfkB_CS"/>
</dbReference>
<dbReference type="PROSITE" id="PS00584">
    <property type="entry name" value="PFKB_KINASES_2"/>
    <property type="match status" value="1"/>
</dbReference>
<evidence type="ECO:0000256" key="2">
    <source>
        <dbReference type="ARBA" id="ARBA00022679"/>
    </source>
</evidence>
<dbReference type="EMBL" id="JACJJC010000003">
    <property type="protein sequence ID" value="MBM6703482.1"/>
    <property type="molecule type" value="Genomic_DNA"/>
</dbReference>
<keyword evidence="3 4" id="KW-0418">Kinase</keyword>
<dbReference type="Proteomes" id="UP000715095">
    <property type="component" value="Unassembled WGS sequence"/>
</dbReference>
<accession>A0ABS2DQS6</accession>
<dbReference type="RefSeq" id="WP_205101945.1">
    <property type="nucleotide sequence ID" value="NZ_JACJJC010000003.1"/>
</dbReference>
<evidence type="ECO:0000256" key="1">
    <source>
        <dbReference type="ARBA" id="ARBA00010688"/>
    </source>
</evidence>
<dbReference type="PANTHER" id="PTHR10584:SF166">
    <property type="entry name" value="RIBOKINASE"/>
    <property type="match status" value="1"/>
</dbReference>
<evidence type="ECO:0000256" key="4">
    <source>
        <dbReference type="RuleBase" id="RU003704"/>
    </source>
</evidence>
<keyword evidence="2 4" id="KW-0808">Transferase</keyword>
<dbReference type="SUPFAM" id="SSF53613">
    <property type="entry name" value="Ribokinase-like"/>
    <property type="match status" value="1"/>
</dbReference>
<dbReference type="InterPro" id="IPR002139">
    <property type="entry name" value="Ribo/fructo_kinase"/>
</dbReference>
<comment type="caution">
    <text evidence="6">The sequence shown here is derived from an EMBL/GenBank/DDBJ whole genome shotgun (WGS) entry which is preliminary data.</text>
</comment>
<keyword evidence="7" id="KW-1185">Reference proteome</keyword>
<organism evidence="6 7">
    <name type="scientific">Sutterella massiliensis</name>
    <dbReference type="NCBI Taxonomy" id="1816689"/>
    <lineage>
        <taxon>Bacteria</taxon>
        <taxon>Pseudomonadati</taxon>
        <taxon>Pseudomonadota</taxon>
        <taxon>Betaproteobacteria</taxon>
        <taxon>Burkholderiales</taxon>
        <taxon>Sutterellaceae</taxon>
        <taxon>Sutterella</taxon>
    </lineage>
</organism>
<dbReference type="PRINTS" id="PR00990">
    <property type="entry name" value="RIBOKINASE"/>
</dbReference>
<dbReference type="PANTHER" id="PTHR10584">
    <property type="entry name" value="SUGAR KINASE"/>
    <property type="match status" value="1"/>
</dbReference>